<dbReference type="InterPro" id="IPR058533">
    <property type="entry name" value="Cation_efflux_TM"/>
</dbReference>
<dbReference type="Gene3D" id="1.20.1510.10">
    <property type="entry name" value="Cation efflux protein transmembrane domain"/>
    <property type="match status" value="1"/>
</dbReference>
<comment type="subcellular location">
    <subcellularLocation>
        <location evidence="1">Membrane</location>
        <topology evidence="1">Multi-pass membrane protein</topology>
    </subcellularLocation>
</comment>
<evidence type="ECO:0000313" key="8">
    <source>
        <dbReference type="Proteomes" id="UP000075680"/>
    </source>
</evidence>
<feature type="transmembrane region" description="Helical" evidence="5">
    <location>
        <begin position="187"/>
        <end position="205"/>
    </location>
</feature>
<dbReference type="EMBL" id="JRUE01000170">
    <property type="protein sequence ID" value="KXZ68112.1"/>
    <property type="molecule type" value="Genomic_DNA"/>
</dbReference>
<dbReference type="GO" id="GO:0006829">
    <property type="term" value="P:zinc ion transport"/>
    <property type="evidence" value="ECO:0007669"/>
    <property type="project" value="UniProtKB-KW"/>
</dbReference>
<feature type="transmembrane region" description="Helical" evidence="5">
    <location>
        <begin position="33"/>
        <end position="51"/>
    </location>
</feature>
<protein>
    <submittedName>
        <fullName evidence="7">Cation efflux family protein</fullName>
    </submittedName>
</protein>
<feature type="transmembrane region" description="Helical" evidence="5">
    <location>
        <begin position="96"/>
        <end position="117"/>
    </location>
</feature>
<dbReference type="PATRIC" id="fig|52133.18.peg.1951"/>
<evidence type="ECO:0000313" key="7">
    <source>
        <dbReference type="EMBL" id="KXZ68112.1"/>
    </source>
</evidence>
<dbReference type="GO" id="GO:0016020">
    <property type="term" value="C:membrane"/>
    <property type="evidence" value="ECO:0007669"/>
    <property type="project" value="UniProtKB-SubCell"/>
</dbReference>
<gene>
    <name evidence="7" type="ORF">AVENLUH5627_01872</name>
</gene>
<dbReference type="InterPro" id="IPR027469">
    <property type="entry name" value="Cation_efflux_TMD_sf"/>
</dbReference>
<evidence type="ECO:0000256" key="3">
    <source>
        <dbReference type="ARBA" id="ARBA00022989"/>
    </source>
</evidence>
<comment type="caution">
    <text evidence="7">The sequence shown here is derived from an EMBL/GenBank/DDBJ whole genome shotgun (WGS) entry which is preliminary data.</text>
</comment>
<dbReference type="GO" id="GO:0008324">
    <property type="term" value="F:monoatomic cation transmembrane transporter activity"/>
    <property type="evidence" value="ECO:0007669"/>
    <property type="project" value="InterPro"/>
</dbReference>
<feature type="transmembrane region" description="Helical" evidence="5">
    <location>
        <begin position="123"/>
        <end position="144"/>
    </location>
</feature>
<evidence type="ECO:0000259" key="6">
    <source>
        <dbReference type="Pfam" id="PF01545"/>
    </source>
</evidence>
<dbReference type="SUPFAM" id="SSF161111">
    <property type="entry name" value="Cation efflux protein transmembrane domain-like"/>
    <property type="match status" value="1"/>
</dbReference>
<evidence type="ECO:0000256" key="1">
    <source>
        <dbReference type="ARBA" id="ARBA00004141"/>
    </source>
</evidence>
<accession>A0A150HNP3</accession>
<dbReference type="Pfam" id="PF01545">
    <property type="entry name" value="Cation_efflux"/>
    <property type="match status" value="1"/>
</dbReference>
<keyword evidence="3 5" id="KW-1133">Transmembrane helix</keyword>
<keyword evidence="2 5" id="KW-0812">Transmembrane</keyword>
<feature type="transmembrane region" description="Helical" evidence="5">
    <location>
        <begin position="164"/>
        <end position="181"/>
    </location>
</feature>
<proteinExistence type="predicted"/>
<reference evidence="7 8" key="1">
    <citation type="journal article" date="2016" name="Sci. Rep.">
        <title>Genomic and phenotypic characterization of the species Acinetobacter venetianus.</title>
        <authorList>
            <person name="Fondi M."/>
            <person name="Maida I."/>
            <person name="Perrin E."/>
            <person name="Orlandini V."/>
            <person name="La Torre L."/>
            <person name="Bosi E."/>
            <person name="Negroni A."/>
            <person name="Zanaroli G."/>
            <person name="Fava F."/>
            <person name="Decorosi F."/>
            <person name="Giovannetti L."/>
            <person name="Viti C."/>
            <person name="Vaneechoutte M."/>
            <person name="Dijkshoorn L."/>
            <person name="Fani R."/>
        </authorList>
    </citation>
    <scope>NUCLEOTIDE SEQUENCE [LARGE SCALE GENOMIC DNA]</scope>
    <source>
        <strain evidence="7 8">LUH5627</strain>
    </source>
</reference>
<dbReference type="Proteomes" id="UP000075680">
    <property type="component" value="Unassembled WGS sequence"/>
</dbReference>
<sequence length="223" mass="23986">MTIKDNVRKVMAGCGCNTTTAPTQKISPKFRKALWIALVLNAAMFFVEMIGGSHARSVSLWADALDFAGDAANYAISLAVLSMTLYWRATAALLKGITMTAFGVFVIAKVIWSWWLGLTPEPMLMGAIGVLALIVNVSVALLLYAFRDGDSNMRSVWLCSRNDAIANIAVIIAAVGVFGTGTMFPDLLVAFIIAYLGVSSGLSVIKQARAERKIDQSKLMSKV</sequence>
<organism evidence="7 8">
    <name type="scientific">Acinetobacter venetianus</name>
    <dbReference type="NCBI Taxonomy" id="52133"/>
    <lineage>
        <taxon>Bacteria</taxon>
        <taxon>Pseudomonadati</taxon>
        <taxon>Pseudomonadota</taxon>
        <taxon>Gammaproteobacteria</taxon>
        <taxon>Moraxellales</taxon>
        <taxon>Moraxellaceae</taxon>
        <taxon>Acinetobacter</taxon>
    </lineage>
</organism>
<feature type="transmembrane region" description="Helical" evidence="5">
    <location>
        <begin position="71"/>
        <end position="89"/>
    </location>
</feature>
<feature type="domain" description="Cation efflux protein transmembrane" evidence="6">
    <location>
        <begin position="34"/>
        <end position="208"/>
    </location>
</feature>
<keyword evidence="4 5" id="KW-0472">Membrane</keyword>
<dbReference type="AlphaFoldDB" id="A0A150HNP3"/>
<evidence type="ECO:0000256" key="5">
    <source>
        <dbReference type="SAM" id="Phobius"/>
    </source>
</evidence>
<evidence type="ECO:0000256" key="2">
    <source>
        <dbReference type="ARBA" id="ARBA00022692"/>
    </source>
</evidence>
<name>A0A150HNP3_9GAMM</name>
<evidence type="ECO:0000256" key="4">
    <source>
        <dbReference type="ARBA" id="ARBA00023136"/>
    </source>
</evidence>